<organism evidence="2 3">
    <name type="scientific">Mycena metata</name>
    <dbReference type="NCBI Taxonomy" id="1033252"/>
    <lineage>
        <taxon>Eukaryota</taxon>
        <taxon>Fungi</taxon>
        <taxon>Dikarya</taxon>
        <taxon>Basidiomycota</taxon>
        <taxon>Agaricomycotina</taxon>
        <taxon>Agaricomycetes</taxon>
        <taxon>Agaricomycetidae</taxon>
        <taxon>Agaricales</taxon>
        <taxon>Marasmiineae</taxon>
        <taxon>Mycenaceae</taxon>
        <taxon>Mycena</taxon>
    </lineage>
</organism>
<proteinExistence type="predicted"/>
<name>A0AAD7HBC5_9AGAR</name>
<evidence type="ECO:0000256" key="1">
    <source>
        <dbReference type="SAM" id="Phobius"/>
    </source>
</evidence>
<evidence type="ECO:0000313" key="2">
    <source>
        <dbReference type="EMBL" id="KAJ7716605.1"/>
    </source>
</evidence>
<gene>
    <name evidence="2" type="ORF">B0H16DRAFT_1269595</name>
</gene>
<keyword evidence="1" id="KW-0472">Membrane</keyword>
<keyword evidence="3" id="KW-1185">Reference proteome</keyword>
<sequence length="67" mass="7358">GMPHQSIEADWCEGYYVLGVVCALSLLTGHSLLIILQFHGTDAEEFNPGRCLDEKGRLKPALADTKE</sequence>
<evidence type="ECO:0000313" key="3">
    <source>
        <dbReference type="Proteomes" id="UP001215598"/>
    </source>
</evidence>
<feature type="transmembrane region" description="Helical" evidence="1">
    <location>
        <begin position="15"/>
        <end position="36"/>
    </location>
</feature>
<feature type="non-terminal residue" evidence="2">
    <location>
        <position position="67"/>
    </location>
</feature>
<accession>A0AAD7HBC5</accession>
<comment type="caution">
    <text evidence="2">The sequence shown here is derived from an EMBL/GenBank/DDBJ whole genome shotgun (WGS) entry which is preliminary data.</text>
</comment>
<feature type="non-terminal residue" evidence="2">
    <location>
        <position position="1"/>
    </location>
</feature>
<keyword evidence="1" id="KW-1133">Transmembrane helix</keyword>
<dbReference type="AlphaFoldDB" id="A0AAD7HBC5"/>
<protein>
    <submittedName>
        <fullName evidence="2">Uncharacterized protein</fullName>
    </submittedName>
</protein>
<reference evidence="2" key="1">
    <citation type="submission" date="2023-03" db="EMBL/GenBank/DDBJ databases">
        <title>Massive genome expansion in bonnet fungi (Mycena s.s.) driven by repeated elements and novel gene families across ecological guilds.</title>
        <authorList>
            <consortium name="Lawrence Berkeley National Laboratory"/>
            <person name="Harder C.B."/>
            <person name="Miyauchi S."/>
            <person name="Viragh M."/>
            <person name="Kuo A."/>
            <person name="Thoen E."/>
            <person name="Andreopoulos B."/>
            <person name="Lu D."/>
            <person name="Skrede I."/>
            <person name="Drula E."/>
            <person name="Henrissat B."/>
            <person name="Morin E."/>
            <person name="Kohler A."/>
            <person name="Barry K."/>
            <person name="LaButti K."/>
            <person name="Morin E."/>
            <person name="Salamov A."/>
            <person name="Lipzen A."/>
            <person name="Mereny Z."/>
            <person name="Hegedus B."/>
            <person name="Baldrian P."/>
            <person name="Stursova M."/>
            <person name="Weitz H."/>
            <person name="Taylor A."/>
            <person name="Grigoriev I.V."/>
            <person name="Nagy L.G."/>
            <person name="Martin F."/>
            <person name="Kauserud H."/>
        </authorList>
    </citation>
    <scope>NUCLEOTIDE SEQUENCE</scope>
    <source>
        <strain evidence="2">CBHHK182m</strain>
    </source>
</reference>
<keyword evidence="1" id="KW-0812">Transmembrane</keyword>
<dbReference type="EMBL" id="JARKIB010000289">
    <property type="protein sequence ID" value="KAJ7716605.1"/>
    <property type="molecule type" value="Genomic_DNA"/>
</dbReference>
<dbReference type="Proteomes" id="UP001215598">
    <property type="component" value="Unassembled WGS sequence"/>
</dbReference>